<name>A0A0C9ZJC6_9AGAM</name>
<gene>
    <name evidence="1" type="ORF">PISMIDRAFT_317518</name>
</gene>
<keyword evidence="2" id="KW-1185">Reference proteome</keyword>
<protein>
    <submittedName>
        <fullName evidence="1">Uncharacterized protein</fullName>
    </submittedName>
</protein>
<evidence type="ECO:0000313" key="2">
    <source>
        <dbReference type="Proteomes" id="UP000054018"/>
    </source>
</evidence>
<dbReference type="Proteomes" id="UP000054018">
    <property type="component" value="Unassembled WGS sequence"/>
</dbReference>
<sequence>MQRVDVTCNILVVCSNVVISHRFEGRSTPGCIGLMAPQTRRGRTRTRHVLECEDAETVVQRTVGNPNCKCSRSPLPATLQFRSQSVWAVRQASGCTLRERTYATRFHQGTWMVWSCPSGPNAMLHRDSDIAIMRLSHQ</sequence>
<reference evidence="1 2" key="1">
    <citation type="submission" date="2014-04" db="EMBL/GenBank/DDBJ databases">
        <authorList>
            <consortium name="DOE Joint Genome Institute"/>
            <person name="Kuo A."/>
            <person name="Kohler A."/>
            <person name="Costa M.D."/>
            <person name="Nagy L.G."/>
            <person name="Floudas D."/>
            <person name="Copeland A."/>
            <person name="Barry K.W."/>
            <person name="Cichocki N."/>
            <person name="Veneault-Fourrey C."/>
            <person name="LaButti K."/>
            <person name="Lindquist E.A."/>
            <person name="Lipzen A."/>
            <person name="Lundell T."/>
            <person name="Morin E."/>
            <person name="Murat C."/>
            <person name="Sun H."/>
            <person name="Tunlid A."/>
            <person name="Henrissat B."/>
            <person name="Grigoriev I.V."/>
            <person name="Hibbett D.S."/>
            <person name="Martin F."/>
            <person name="Nordberg H.P."/>
            <person name="Cantor M.N."/>
            <person name="Hua S.X."/>
        </authorList>
    </citation>
    <scope>NUCLEOTIDE SEQUENCE [LARGE SCALE GENOMIC DNA]</scope>
    <source>
        <strain evidence="1 2">441</strain>
    </source>
</reference>
<evidence type="ECO:0000313" key="1">
    <source>
        <dbReference type="EMBL" id="KIK26049.1"/>
    </source>
</evidence>
<dbReference type="AlphaFoldDB" id="A0A0C9ZJC6"/>
<reference evidence="2" key="2">
    <citation type="submission" date="2015-01" db="EMBL/GenBank/DDBJ databases">
        <title>Evolutionary Origins and Diversification of the Mycorrhizal Mutualists.</title>
        <authorList>
            <consortium name="DOE Joint Genome Institute"/>
            <consortium name="Mycorrhizal Genomics Consortium"/>
            <person name="Kohler A."/>
            <person name="Kuo A."/>
            <person name="Nagy L.G."/>
            <person name="Floudas D."/>
            <person name="Copeland A."/>
            <person name="Barry K.W."/>
            <person name="Cichocki N."/>
            <person name="Veneault-Fourrey C."/>
            <person name="LaButti K."/>
            <person name="Lindquist E.A."/>
            <person name="Lipzen A."/>
            <person name="Lundell T."/>
            <person name="Morin E."/>
            <person name="Murat C."/>
            <person name="Riley R."/>
            <person name="Ohm R."/>
            <person name="Sun H."/>
            <person name="Tunlid A."/>
            <person name="Henrissat B."/>
            <person name="Grigoriev I.V."/>
            <person name="Hibbett D.S."/>
            <person name="Martin F."/>
        </authorList>
    </citation>
    <scope>NUCLEOTIDE SEQUENCE [LARGE SCALE GENOMIC DNA]</scope>
    <source>
        <strain evidence="2">441</strain>
    </source>
</reference>
<accession>A0A0C9ZJC6</accession>
<proteinExistence type="predicted"/>
<dbReference type="EMBL" id="KN833704">
    <property type="protein sequence ID" value="KIK26049.1"/>
    <property type="molecule type" value="Genomic_DNA"/>
</dbReference>
<dbReference type="HOGENOM" id="CLU_1856084_0_0_1"/>
<organism evidence="1 2">
    <name type="scientific">Pisolithus microcarpus 441</name>
    <dbReference type="NCBI Taxonomy" id="765257"/>
    <lineage>
        <taxon>Eukaryota</taxon>
        <taxon>Fungi</taxon>
        <taxon>Dikarya</taxon>
        <taxon>Basidiomycota</taxon>
        <taxon>Agaricomycotina</taxon>
        <taxon>Agaricomycetes</taxon>
        <taxon>Agaricomycetidae</taxon>
        <taxon>Boletales</taxon>
        <taxon>Sclerodermatineae</taxon>
        <taxon>Pisolithaceae</taxon>
        <taxon>Pisolithus</taxon>
    </lineage>
</organism>